<feature type="compositionally biased region" description="Low complexity" evidence="1">
    <location>
        <begin position="125"/>
        <end position="154"/>
    </location>
</feature>
<evidence type="ECO:0000256" key="1">
    <source>
        <dbReference type="SAM" id="MobiDB-lite"/>
    </source>
</evidence>
<reference evidence="4" key="1">
    <citation type="journal article" date="2010" name="Nature">
        <title>The Amphimedon queenslandica genome and the evolution of animal complexity.</title>
        <authorList>
            <person name="Srivastava M."/>
            <person name="Simakov O."/>
            <person name="Chapman J."/>
            <person name="Fahey B."/>
            <person name="Gauthier M.E."/>
            <person name="Mitros T."/>
            <person name="Richards G.S."/>
            <person name="Conaco C."/>
            <person name="Dacre M."/>
            <person name="Hellsten U."/>
            <person name="Larroux C."/>
            <person name="Putnam N.H."/>
            <person name="Stanke M."/>
            <person name="Adamska M."/>
            <person name="Darling A."/>
            <person name="Degnan S.M."/>
            <person name="Oakley T.H."/>
            <person name="Plachetzki D.C."/>
            <person name="Zhai Y."/>
            <person name="Adamski M."/>
            <person name="Calcino A."/>
            <person name="Cummins S.F."/>
            <person name="Goodstein D.M."/>
            <person name="Harris C."/>
            <person name="Jackson D.J."/>
            <person name="Leys S.P."/>
            <person name="Shu S."/>
            <person name="Woodcroft B.J."/>
            <person name="Vervoort M."/>
            <person name="Kosik K.S."/>
            <person name="Manning G."/>
            <person name="Degnan B.M."/>
            <person name="Rokhsar D.S."/>
        </authorList>
    </citation>
    <scope>NUCLEOTIDE SEQUENCE [LARGE SCALE GENOMIC DNA]</scope>
</reference>
<dbReference type="PROSITE" id="PS51457">
    <property type="entry name" value="BEN"/>
    <property type="match status" value="1"/>
</dbReference>
<dbReference type="InterPro" id="IPR018379">
    <property type="entry name" value="BEN_domain"/>
</dbReference>
<dbReference type="Proteomes" id="UP000007879">
    <property type="component" value="Unassembled WGS sequence"/>
</dbReference>
<sequence>MATRKRSRNPPAHLKDYTQIKENVTASVTVKDTSTEGMYQIVLDSNDKEYDVALKELEIGGIPANEEDLDIGTKVVWMHRGRTGYAAEIIKLPDGDHKGPVPIKKVLKKRSSKDSVSSDDDDNGNNDLGSDASKSTEGTSKFTFSTPKSSVSTPNSSISGVYELPEGAPNNELLISIDKKLTQVLDYLRTGSLRIHSTSSSDSEISKQVVSPRISPFPDTKEDDLAILKMPKKTPESFALSLMDTLFTDEEMKTHLFIKKKKSRSNKEELDRERVRKLFAHVTTEFGQEAVKSKFSSIVEKCNQKCRDKGKSSVKKEDEESALVESIITNDDV</sequence>
<dbReference type="GO" id="GO:0003677">
    <property type="term" value="F:DNA binding"/>
    <property type="evidence" value="ECO:0007669"/>
    <property type="project" value="InterPro"/>
</dbReference>
<gene>
    <name evidence="3" type="primary">100640382</name>
</gene>
<evidence type="ECO:0000313" key="3">
    <source>
        <dbReference type="EnsemblMetazoa" id="XP_003389425.1"/>
    </source>
</evidence>
<keyword evidence="4" id="KW-1185">Reference proteome</keyword>
<protein>
    <recommendedName>
        <fullName evidence="2">BEN domain-containing protein</fullName>
    </recommendedName>
</protein>
<dbReference type="Pfam" id="PF10523">
    <property type="entry name" value="BEN"/>
    <property type="match status" value="1"/>
</dbReference>
<name>A0AAN0IHE9_AMPQE</name>
<reference evidence="3" key="2">
    <citation type="submission" date="2024-06" db="UniProtKB">
        <authorList>
            <consortium name="EnsemblMetazoa"/>
        </authorList>
    </citation>
    <scope>IDENTIFICATION</scope>
</reference>
<evidence type="ECO:0000313" key="4">
    <source>
        <dbReference type="Proteomes" id="UP000007879"/>
    </source>
</evidence>
<dbReference type="KEGG" id="aqu:100640382"/>
<dbReference type="EnsemblMetazoa" id="XM_003389377.3">
    <property type="protein sequence ID" value="XP_003389425.1"/>
    <property type="gene ID" value="LOC100640382"/>
</dbReference>
<accession>A0AAN0IHE9</accession>
<organism evidence="3 4">
    <name type="scientific">Amphimedon queenslandica</name>
    <name type="common">Sponge</name>
    <dbReference type="NCBI Taxonomy" id="400682"/>
    <lineage>
        <taxon>Eukaryota</taxon>
        <taxon>Metazoa</taxon>
        <taxon>Porifera</taxon>
        <taxon>Demospongiae</taxon>
        <taxon>Heteroscleromorpha</taxon>
        <taxon>Haplosclerida</taxon>
        <taxon>Niphatidae</taxon>
        <taxon>Amphimedon</taxon>
    </lineage>
</organism>
<proteinExistence type="predicted"/>
<feature type="domain" description="BEN" evidence="2">
    <location>
        <begin position="214"/>
        <end position="313"/>
    </location>
</feature>
<dbReference type="AlphaFoldDB" id="A0AAN0IHE9"/>
<dbReference type="Gene3D" id="1.10.10.2590">
    <property type="entry name" value="BEN domain"/>
    <property type="match status" value="1"/>
</dbReference>
<feature type="region of interest" description="Disordered" evidence="1">
    <location>
        <begin position="100"/>
        <end position="163"/>
    </location>
</feature>
<evidence type="ECO:0000259" key="2">
    <source>
        <dbReference type="PROSITE" id="PS51457"/>
    </source>
</evidence>